<dbReference type="EMBL" id="JAYWVC010000233">
    <property type="protein sequence ID" value="MED7827437.1"/>
    <property type="molecule type" value="Genomic_DNA"/>
</dbReference>
<keyword evidence="2" id="KW-0333">Golgi apparatus</keyword>
<organism evidence="5 6">
    <name type="scientific">Streptomyces chiangmaiensis</name>
    <dbReference type="NCBI Taxonomy" id="766497"/>
    <lineage>
        <taxon>Bacteria</taxon>
        <taxon>Bacillati</taxon>
        <taxon>Actinomycetota</taxon>
        <taxon>Actinomycetes</taxon>
        <taxon>Kitasatosporales</taxon>
        <taxon>Streptomycetaceae</taxon>
        <taxon>Streptomyces</taxon>
    </lineage>
</organism>
<evidence type="ECO:0000256" key="2">
    <source>
        <dbReference type="ARBA" id="ARBA00023034"/>
    </source>
</evidence>
<evidence type="ECO:0000256" key="4">
    <source>
        <dbReference type="ARBA" id="ARBA00023136"/>
    </source>
</evidence>
<dbReference type="Pfam" id="PF05719">
    <property type="entry name" value="GPP34"/>
    <property type="match status" value="1"/>
</dbReference>
<evidence type="ECO:0000313" key="6">
    <source>
        <dbReference type="Proteomes" id="UP001333996"/>
    </source>
</evidence>
<dbReference type="InterPro" id="IPR038261">
    <property type="entry name" value="GPP34-like_sf"/>
</dbReference>
<evidence type="ECO:0000256" key="3">
    <source>
        <dbReference type="ARBA" id="ARBA00023121"/>
    </source>
</evidence>
<accession>A0ABU7FUB8</accession>
<keyword evidence="3" id="KW-0446">Lipid-binding</keyword>
<dbReference type="Proteomes" id="UP001333996">
    <property type="component" value="Unassembled WGS sequence"/>
</dbReference>
<keyword evidence="6" id="KW-1185">Reference proteome</keyword>
<evidence type="ECO:0000256" key="1">
    <source>
        <dbReference type="ARBA" id="ARBA00004255"/>
    </source>
</evidence>
<comment type="subcellular location">
    <subcellularLocation>
        <location evidence="1">Golgi apparatus membrane</location>
        <topology evidence="1">Peripheral membrane protein</topology>
        <orientation evidence="1">Cytoplasmic side</orientation>
    </subcellularLocation>
</comment>
<name>A0ABU7FUB8_9ACTN</name>
<dbReference type="Gene3D" id="1.10.3630.10">
    <property type="entry name" value="yeast vps74-n-term truncation variant domain like"/>
    <property type="match status" value="1"/>
</dbReference>
<evidence type="ECO:0000313" key="5">
    <source>
        <dbReference type="EMBL" id="MED7827437.1"/>
    </source>
</evidence>
<comment type="caution">
    <text evidence="5">The sequence shown here is derived from an EMBL/GenBank/DDBJ whole genome shotgun (WGS) entry which is preliminary data.</text>
</comment>
<protein>
    <submittedName>
        <fullName evidence="5">GPP34 family phosphoprotein</fullName>
    </submittedName>
</protein>
<keyword evidence="4" id="KW-0472">Membrane</keyword>
<reference evidence="5" key="1">
    <citation type="submission" date="2024-01" db="EMBL/GenBank/DDBJ databases">
        <title>First draft genome sequence data of TA4-1, the type strain of Gram-positive actinobacterium Streptomyces chiangmaiensis.</title>
        <authorList>
            <person name="Yasawong M."/>
            <person name="Nantapong N."/>
        </authorList>
    </citation>
    <scope>NUCLEOTIDE SEQUENCE</scope>
    <source>
        <strain evidence="5">TA4-1</strain>
    </source>
</reference>
<proteinExistence type="predicted"/>
<dbReference type="InterPro" id="IPR008628">
    <property type="entry name" value="GPP34-like"/>
</dbReference>
<gene>
    <name evidence="5" type="ORF">VXC91_37450</name>
</gene>
<sequence>MSHGSTSLPARLYLLAWDTDGPRQTGARRIAHLVRAGALTELAQRGLLVDVEGIATPADPDAGTGDAVLDGLLELVAESMPRPWKTWVSLHSGVTLDTVRAQLVADGLMRVEKKRLLGFFPAVEYELEGVRAVEALQQEVREMLVGPAPVTEISDRDAALVALAAAAGLPTVVTEADRGRHRERIEALTDRSGAAAPALRRVVREVRTALIAAATAGTAG</sequence>
<dbReference type="RefSeq" id="WP_329511819.1">
    <property type="nucleotide sequence ID" value="NZ_BAAAYZ010000037.1"/>
</dbReference>